<feature type="transmembrane region" description="Helical" evidence="1">
    <location>
        <begin position="351"/>
        <end position="367"/>
    </location>
</feature>
<dbReference type="RefSeq" id="WP_086331814.1">
    <property type="nucleotide sequence ID" value="NZ_NGLE02000001.1"/>
</dbReference>
<organism evidence="3">
    <name type="scientific">Candidatus Enterococcus mansonii</name>
    <dbReference type="NCBI Taxonomy" id="1834181"/>
    <lineage>
        <taxon>Bacteria</taxon>
        <taxon>Bacillati</taxon>
        <taxon>Bacillota</taxon>
        <taxon>Bacilli</taxon>
        <taxon>Lactobacillales</taxon>
        <taxon>Enterococcaceae</taxon>
        <taxon>Enterococcus</taxon>
    </lineage>
</organism>
<dbReference type="OrthoDB" id="3182597at2"/>
<gene>
    <name evidence="2" type="ORF">A5880_000689</name>
    <name evidence="3" type="ORF">A5880_002966</name>
</gene>
<dbReference type="EMBL" id="NGLE01000004">
    <property type="protein sequence ID" value="OTO05791.1"/>
    <property type="molecule type" value="Genomic_DNA"/>
</dbReference>
<evidence type="ECO:0000313" key="2">
    <source>
        <dbReference type="EMBL" id="MEI5993148.1"/>
    </source>
</evidence>
<reference evidence="3" key="1">
    <citation type="submission" date="2017-05" db="EMBL/GenBank/DDBJ databases">
        <title>The Genome Sequence of Enterococcus sp. 4G2_DIV0659.</title>
        <authorList>
            <consortium name="The Broad Institute Genomics Platform"/>
            <consortium name="The Broad Institute Genomic Center for Infectious Diseases"/>
            <person name="Earl A."/>
            <person name="Manson A."/>
            <person name="Schwartman J."/>
            <person name="Gilmore M."/>
            <person name="Abouelleil A."/>
            <person name="Cao P."/>
            <person name="Chapman S."/>
            <person name="Cusick C."/>
            <person name="Shea T."/>
            <person name="Young S."/>
            <person name="Neafsey D."/>
            <person name="Nusbaum C."/>
            <person name="Birren B."/>
        </authorList>
    </citation>
    <scope>NUCLEOTIDE SEQUENCE [LARGE SCALE GENOMIC DNA]</scope>
    <source>
        <strain evidence="3">4G2_DIV0659</strain>
    </source>
</reference>
<keyword evidence="4" id="KW-1185">Reference proteome</keyword>
<feature type="transmembrane region" description="Helical" evidence="1">
    <location>
        <begin position="325"/>
        <end position="345"/>
    </location>
</feature>
<evidence type="ECO:0000256" key="1">
    <source>
        <dbReference type="SAM" id="Phobius"/>
    </source>
</evidence>
<dbReference type="Proteomes" id="UP000195139">
    <property type="component" value="Unassembled WGS sequence"/>
</dbReference>
<name>A0A242C6H2_9ENTE</name>
<keyword evidence="1" id="KW-0812">Transmembrane</keyword>
<evidence type="ECO:0000313" key="4">
    <source>
        <dbReference type="Proteomes" id="UP000195139"/>
    </source>
</evidence>
<evidence type="ECO:0000313" key="3">
    <source>
        <dbReference type="EMBL" id="OTO05791.1"/>
    </source>
</evidence>
<dbReference type="STRING" id="1834181.A5880_002966"/>
<proteinExistence type="predicted"/>
<sequence length="380" mass="43461">MNSTPLIENKCTICGAPNDDPNAKKCSYCMMPLKKDDNSDKSEQAFLCLNCGSYLNVTNGHFDCEYCHSTFSLNEKETFDKAFFGKKEKVELNISKEEAKTSFYEWLIKNELLKEKIESFTLKQLYVPYMIATVEFEAEYSVVVGHEKWGPYIELNGIEKKRKITEWQKESDHCLASLTKSYLITKELSLDVQSFAKKIDCTEYVKQAVPFDNTNRADEQILTVSCETAESVTRIVKKYISKSAEKTVKSQLSSADAKDLTVESLKYKMNSDYLYVPFWQVLYSYEGKKYQVLITATDSSVIAIDGSKPMTEKVRKKVPKKKNQSSQTSFSFLILLLFIVAIIVLKPIRQVILAMLGLYLLGCLSSIRKKSKKQKSNLRH</sequence>
<comment type="caution">
    <text evidence="3">The sequence shown here is derived from an EMBL/GenBank/DDBJ whole genome shotgun (WGS) entry which is preliminary data.</text>
</comment>
<reference evidence="2 4" key="2">
    <citation type="submission" date="2018-07" db="EMBL/GenBank/DDBJ databases">
        <title>The Genome Sequence of Enterococcus sp. DIV0659b.</title>
        <authorList>
            <consortium name="The Broad Institute Genomics Platform"/>
            <consortium name="The Broad Institute Genomic Center for Infectious Diseases"/>
            <person name="Earl A."/>
            <person name="Manson A."/>
            <person name="Schwartman J."/>
            <person name="Gilmore M."/>
            <person name="Abouelleil A."/>
            <person name="Cao P."/>
            <person name="Chapman S."/>
            <person name="Cusick C."/>
            <person name="Shea T."/>
            <person name="Young S."/>
            <person name="Neafsey D."/>
            <person name="Nusbaum C."/>
            <person name="Birren B."/>
        </authorList>
    </citation>
    <scope>NUCLEOTIDE SEQUENCE [LARGE SCALE GENOMIC DNA]</scope>
    <source>
        <strain evidence="2 4">4G2_DIV0659</strain>
    </source>
</reference>
<protein>
    <submittedName>
        <fullName evidence="3">Uncharacterized protein</fullName>
    </submittedName>
</protein>
<keyword evidence="1" id="KW-0472">Membrane</keyword>
<dbReference type="EMBL" id="NGLE02000001">
    <property type="protein sequence ID" value="MEI5993148.1"/>
    <property type="molecule type" value="Genomic_DNA"/>
</dbReference>
<dbReference type="AlphaFoldDB" id="A0A242C6H2"/>
<keyword evidence="1" id="KW-1133">Transmembrane helix</keyword>
<accession>A0A242C6H2</accession>